<proteinExistence type="predicted"/>
<evidence type="ECO:0000313" key="3">
    <source>
        <dbReference type="Proteomes" id="UP001369815"/>
    </source>
</evidence>
<gene>
    <name evidence="2" type="ORF">Daesc_008276</name>
</gene>
<reference evidence="2 3" key="1">
    <citation type="journal article" date="2024" name="Front Chem Biol">
        <title>Unveiling the potential of Daldinia eschscholtzii MFLUCC 19-0629 through bioactivity and bioinformatics studies for enhanced sustainable agriculture production.</title>
        <authorList>
            <person name="Brooks S."/>
            <person name="Weaver J.A."/>
            <person name="Klomchit A."/>
            <person name="Alharthi S.A."/>
            <person name="Onlamun T."/>
            <person name="Nurani R."/>
            <person name="Vong T.K."/>
            <person name="Alberti F."/>
            <person name="Greco C."/>
        </authorList>
    </citation>
    <scope>NUCLEOTIDE SEQUENCE [LARGE SCALE GENOMIC DNA]</scope>
    <source>
        <strain evidence="2">MFLUCC 19-0629</strain>
    </source>
</reference>
<accession>A0AAX6MBV6</accession>
<organism evidence="2 3">
    <name type="scientific">Daldinia eschscholtzii</name>
    <dbReference type="NCBI Taxonomy" id="292717"/>
    <lineage>
        <taxon>Eukaryota</taxon>
        <taxon>Fungi</taxon>
        <taxon>Dikarya</taxon>
        <taxon>Ascomycota</taxon>
        <taxon>Pezizomycotina</taxon>
        <taxon>Sordariomycetes</taxon>
        <taxon>Xylariomycetidae</taxon>
        <taxon>Xylariales</taxon>
        <taxon>Hypoxylaceae</taxon>
        <taxon>Daldinia</taxon>
    </lineage>
</organism>
<dbReference type="Proteomes" id="UP001369815">
    <property type="component" value="Unassembled WGS sequence"/>
</dbReference>
<dbReference type="EMBL" id="JBANMG010000008">
    <property type="protein sequence ID" value="KAK6949953.1"/>
    <property type="molecule type" value="Genomic_DNA"/>
</dbReference>
<evidence type="ECO:0000256" key="1">
    <source>
        <dbReference type="SAM" id="MobiDB-lite"/>
    </source>
</evidence>
<evidence type="ECO:0000313" key="2">
    <source>
        <dbReference type="EMBL" id="KAK6949953.1"/>
    </source>
</evidence>
<comment type="caution">
    <text evidence="2">The sequence shown here is derived from an EMBL/GenBank/DDBJ whole genome shotgun (WGS) entry which is preliminary data.</text>
</comment>
<feature type="region of interest" description="Disordered" evidence="1">
    <location>
        <begin position="1"/>
        <end position="24"/>
    </location>
</feature>
<name>A0AAX6MBV6_9PEZI</name>
<dbReference type="AlphaFoldDB" id="A0AAX6MBV6"/>
<protein>
    <submittedName>
        <fullName evidence="2">Uncharacterized protein</fullName>
    </submittedName>
</protein>
<sequence length="116" mass="13108">MANPAVPQSTYAGLQHSGYQPNPEMTYEQHQKLEAYDQWYRTILSSGQNIPEKDRAVYYAYNAGLMNGYHAGASSGYSVGASRGYDNGARAGYWAAYNQQWQQYQNQQRNQESSCC</sequence>
<keyword evidence="3" id="KW-1185">Reference proteome</keyword>
<feature type="compositionally biased region" description="Polar residues" evidence="1">
    <location>
        <begin position="1"/>
        <end position="20"/>
    </location>
</feature>